<proteinExistence type="predicted"/>
<sequence>MKEKFCIKKNLLVVALVILAILVYFTYSSKSANIRTSLSSFARVVITKAPARFLKNRGYDTSLNPQAPSPIPAPVSPVVGAWGCIEFTEDEKRQILSNQSVIDETNKAIISFIWGETNYLRELQCGLDYCNQGGGSADRQKCIDATIEGLSLATLPLGASGLERIVQTAIASGPISYVSLRNAAAVNTDIAVADILSSLQSNPVANKLLLFLNRYGNLIFTLGGGASCIDNPQSDMCIFFIASTQIPVINLPEATAQRVSPNYIDDFSGFENEIINNRGPSRVLEYKGQRIPLWTVDEALSLEDLPEYNRQMGLVYGWLKNRFQRDPTSPVYFTTNMGRISDVGVDDLGVYLTSVNIRIVAYSQDFKVINYTRTSTHEFIHEIQQMNGWSDGLFISRPARTGNEINDLTADLQYLLTNDTLLLFREGTTDLITRDAFWGNGIELPADLADNKLIRLTLLATDARTVGGEKGIDVLYSSIASGNSPLFFNNAWTDINIFTSWFIGQMSSLLK</sequence>
<organism evidence="1 2">
    <name type="scientific">Candidatus Roizmanbacteria bacterium RIFOXYD1_FULL_38_12</name>
    <dbReference type="NCBI Taxonomy" id="1802093"/>
    <lineage>
        <taxon>Bacteria</taxon>
        <taxon>Candidatus Roizmaniibacteriota</taxon>
    </lineage>
</organism>
<dbReference type="EMBL" id="MGBR01000001">
    <property type="protein sequence ID" value="OGK74161.1"/>
    <property type="molecule type" value="Genomic_DNA"/>
</dbReference>
<comment type="caution">
    <text evidence="1">The sequence shown here is derived from an EMBL/GenBank/DDBJ whole genome shotgun (WGS) entry which is preliminary data.</text>
</comment>
<evidence type="ECO:0000313" key="2">
    <source>
        <dbReference type="Proteomes" id="UP000177050"/>
    </source>
</evidence>
<accession>A0A1F7L224</accession>
<dbReference type="Proteomes" id="UP000177050">
    <property type="component" value="Unassembled WGS sequence"/>
</dbReference>
<reference evidence="1 2" key="1">
    <citation type="journal article" date="2016" name="Nat. Commun.">
        <title>Thousands of microbial genomes shed light on interconnected biogeochemical processes in an aquifer system.</title>
        <authorList>
            <person name="Anantharaman K."/>
            <person name="Brown C.T."/>
            <person name="Hug L.A."/>
            <person name="Sharon I."/>
            <person name="Castelle C.J."/>
            <person name="Probst A.J."/>
            <person name="Thomas B.C."/>
            <person name="Singh A."/>
            <person name="Wilkins M.J."/>
            <person name="Karaoz U."/>
            <person name="Brodie E.L."/>
            <person name="Williams K.H."/>
            <person name="Hubbard S.S."/>
            <person name="Banfield J.F."/>
        </authorList>
    </citation>
    <scope>NUCLEOTIDE SEQUENCE [LARGE SCALE GENOMIC DNA]</scope>
</reference>
<evidence type="ECO:0000313" key="1">
    <source>
        <dbReference type="EMBL" id="OGK74161.1"/>
    </source>
</evidence>
<dbReference type="AlphaFoldDB" id="A0A1F7L224"/>
<name>A0A1F7L224_9BACT</name>
<gene>
    <name evidence="1" type="ORF">A3K52_05330</name>
</gene>
<protein>
    <submittedName>
        <fullName evidence="1">Uncharacterized protein</fullName>
    </submittedName>
</protein>